<evidence type="ECO:0000313" key="1">
    <source>
        <dbReference type="EMBL" id="KJY23840.1"/>
    </source>
</evidence>
<keyword evidence="2" id="KW-1185">Reference proteome</keyword>
<gene>
    <name evidence="1" type="ORF">VR44_37100</name>
</gene>
<protein>
    <submittedName>
        <fullName evidence="1">Lipoprotein</fullName>
    </submittedName>
</protein>
<reference evidence="1 2" key="1">
    <citation type="submission" date="2015-02" db="EMBL/GenBank/DDBJ databases">
        <authorList>
            <person name="Ju K.-S."/>
            <person name="Doroghazi J.R."/>
            <person name="Metcalf W."/>
        </authorList>
    </citation>
    <scope>NUCLEOTIDE SEQUENCE [LARGE SCALE GENOMIC DNA]</scope>
    <source>
        <strain evidence="1 2">NRRL ISP-5550</strain>
    </source>
</reference>
<evidence type="ECO:0000313" key="2">
    <source>
        <dbReference type="Proteomes" id="UP000033551"/>
    </source>
</evidence>
<comment type="caution">
    <text evidence="1">The sequence shown here is derived from an EMBL/GenBank/DDBJ whole genome shotgun (WGS) entry which is preliminary data.</text>
</comment>
<dbReference type="PATRIC" id="fig|68223.7.peg.4808"/>
<dbReference type="STRING" id="68223.GCA_002028425_00469"/>
<keyword evidence="1" id="KW-0449">Lipoprotein</keyword>
<dbReference type="Proteomes" id="UP000033551">
    <property type="component" value="Unassembled WGS sequence"/>
</dbReference>
<dbReference type="EMBL" id="JZWV01001349">
    <property type="protein sequence ID" value="KJY23840.1"/>
    <property type="molecule type" value="Genomic_DNA"/>
</dbReference>
<dbReference type="AlphaFoldDB" id="A0A0F4IP71"/>
<proteinExistence type="predicted"/>
<feature type="non-terminal residue" evidence="1">
    <location>
        <position position="1"/>
    </location>
</feature>
<dbReference type="OrthoDB" id="4328722at2"/>
<name>A0A0F4IP71_9ACTN</name>
<sequence length="333" mass="33820">DGLLAKVTEVVGKTDRGTEVKTAPTTLSAALGEAKADGKVKVDPSAMTVEPLMKGVTFSWAKGDGARFGAEGAKLPLGNLRLDVNAAIDTAKDAPASAGASVSGFVQLAPQVEFSYTGTKIGSAPSAAFLGMSGDWSSQWALKGRAAASTGAPKRIPFAKLHSAPVIQVGPVPVVVNLDLTAYIQVEADGQVTLDVQQDVKGDFRVGGSYATGKGWTPVSTSAVNSSPVKATVAASGRVKAALGAEASVGLYGAVGVGADFAPYLRGEADAKASASSDGKTSVSGAWALYGGFDLNGQLHLQLSLFGTPVLERRIPLGTLHREWPLVSGGAGR</sequence>
<dbReference type="RefSeq" id="WP_045952073.1">
    <property type="nucleotide sequence ID" value="NZ_JZWV01001349.1"/>
</dbReference>
<organism evidence="1 2">
    <name type="scientific">Streptomyces katrae</name>
    <dbReference type="NCBI Taxonomy" id="68223"/>
    <lineage>
        <taxon>Bacteria</taxon>
        <taxon>Bacillati</taxon>
        <taxon>Actinomycetota</taxon>
        <taxon>Actinomycetes</taxon>
        <taxon>Kitasatosporales</taxon>
        <taxon>Streptomycetaceae</taxon>
        <taxon>Streptomyces</taxon>
    </lineage>
</organism>
<accession>A0A0F4IP71</accession>